<feature type="compositionally biased region" description="Polar residues" evidence="1">
    <location>
        <begin position="1"/>
        <end position="11"/>
    </location>
</feature>
<feature type="compositionally biased region" description="Acidic residues" evidence="1">
    <location>
        <begin position="372"/>
        <end position="384"/>
    </location>
</feature>
<name>A0A6A5VNE6_9PLEO</name>
<proteinExistence type="predicted"/>
<feature type="compositionally biased region" description="Low complexity" evidence="1">
    <location>
        <begin position="204"/>
        <end position="216"/>
    </location>
</feature>
<protein>
    <submittedName>
        <fullName evidence="2">Uncharacterized protein</fullName>
    </submittedName>
</protein>
<feature type="region of interest" description="Disordered" evidence="1">
    <location>
        <begin position="365"/>
        <end position="405"/>
    </location>
</feature>
<organism evidence="2 3">
    <name type="scientific">Bimuria novae-zelandiae CBS 107.79</name>
    <dbReference type="NCBI Taxonomy" id="1447943"/>
    <lineage>
        <taxon>Eukaryota</taxon>
        <taxon>Fungi</taxon>
        <taxon>Dikarya</taxon>
        <taxon>Ascomycota</taxon>
        <taxon>Pezizomycotina</taxon>
        <taxon>Dothideomycetes</taxon>
        <taxon>Pleosporomycetidae</taxon>
        <taxon>Pleosporales</taxon>
        <taxon>Massarineae</taxon>
        <taxon>Didymosphaeriaceae</taxon>
        <taxon>Bimuria</taxon>
    </lineage>
</organism>
<reference evidence="2" key="1">
    <citation type="journal article" date="2020" name="Stud. Mycol.">
        <title>101 Dothideomycetes genomes: a test case for predicting lifestyles and emergence of pathogens.</title>
        <authorList>
            <person name="Haridas S."/>
            <person name="Albert R."/>
            <person name="Binder M."/>
            <person name="Bloem J."/>
            <person name="Labutti K."/>
            <person name="Salamov A."/>
            <person name="Andreopoulos B."/>
            <person name="Baker S."/>
            <person name="Barry K."/>
            <person name="Bills G."/>
            <person name="Bluhm B."/>
            <person name="Cannon C."/>
            <person name="Castanera R."/>
            <person name="Culley D."/>
            <person name="Daum C."/>
            <person name="Ezra D."/>
            <person name="Gonzalez J."/>
            <person name="Henrissat B."/>
            <person name="Kuo A."/>
            <person name="Liang C."/>
            <person name="Lipzen A."/>
            <person name="Lutzoni F."/>
            <person name="Magnuson J."/>
            <person name="Mondo S."/>
            <person name="Nolan M."/>
            <person name="Ohm R."/>
            <person name="Pangilinan J."/>
            <person name="Park H.-J."/>
            <person name="Ramirez L."/>
            <person name="Alfaro M."/>
            <person name="Sun H."/>
            <person name="Tritt A."/>
            <person name="Yoshinaga Y."/>
            <person name="Zwiers L.-H."/>
            <person name="Turgeon B."/>
            <person name="Goodwin S."/>
            <person name="Spatafora J."/>
            <person name="Crous P."/>
            <person name="Grigoriev I."/>
        </authorList>
    </citation>
    <scope>NUCLEOTIDE SEQUENCE</scope>
    <source>
        <strain evidence="2">CBS 107.79</strain>
    </source>
</reference>
<gene>
    <name evidence="2" type="ORF">BU23DRAFT_563456</name>
</gene>
<feature type="region of interest" description="Disordered" evidence="1">
    <location>
        <begin position="1"/>
        <end position="69"/>
    </location>
</feature>
<sequence length="432" mass="47197">MQALQRSQSSAPIRGHGLPRSRAMNFSAPRDSNLAVCSTPDPRTSLPCTRPRLSNVKSEESLPRESTWNTASQLSAASNGLPSLPSDFQTWCLSILGFLDQDDFDVSLVSEENSDEVINDINRYRSGVRLEHRSDLGRELGWSSEHGILLPLVEFAMFLKPKISMPTLDFGSIKQHRRNAAIFSLAKAVDPSLFASPAQRTDFSHSSSTSSSIAAKRSSKDTLDSGTSGGYRTEPQTTHTMRKPPHQDLPTIRILEGRGPFVLDEKDISISQVCKGRSGSESTITVPGYRSVQSVLPSCMEVNSAAERQNYRWTSGIISQIEDDIISTLRIMEGDSTAGHLSGRAVGQALSTRANQIDGHAAGRNIDSMQDQGEDNEAVEEEDGSLGSVQPSPPTPAVISTRVHNKKERFGRLGRWLKRKVLRKGSKPAQAS</sequence>
<evidence type="ECO:0000256" key="1">
    <source>
        <dbReference type="SAM" id="MobiDB-lite"/>
    </source>
</evidence>
<dbReference type="EMBL" id="ML976658">
    <property type="protein sequence ID" value="KAF1979243.1"/>
    <property type="molecule type" value="Genomic_DNA"/>
</dbReference>
<evidence type="ECO:0000313" key="3">
    <source>
        <dbReference type="Proteomes" id="UP000800036"/>
    </source>
</evidence>
<accession>A0A6A5VNE6</accession>
<keyword evidence="3" id="KW-1185">Reference proteome</keyword>
<evidence type="ECO:0000313" key="2">
    <source>
        <dbReference type="EMBL" id="KAF1979243.1"/>
    </source>
</evidence>
<dbReference type="OrthoDB" id="3792376at2759"/>
<feature type="region of interest" description="Disordered" evidence="1">
    <location>
        <begin position="198"/>
        <end position="251"/>
    </location>
</feature>
<dbReference type="AlphaFoldDB" id="A0A6A5VNE6"/>
<dbReference type="Proteomes" id="UP000800036">
    <property type="component" value="Unassembled WGS sequence"/>
</dbReference>